<evidence type="ECO:0000256" key="1">
    <source>
        <dbReference type="SAM" id="MobiDB-lite"/>
    </source>
</evidence>
<evidence type="ECO:0000313" key="4">
    <source>
        <dbReference type="Proteomes" id="UP000672032"/>
    </source>
</evidence>
<feature type="region of interest" description="Disordered" evidence="1">
    <location>
        <begin position="347"/>
        <end position="370"/>
    </location>
</feature>
<dbReference type="Proteomes" id="UP000672032">
    <property type="component" value="Chromosome 2"/>
</dbReference>
<feature type="compositionally biased region" description="Pro residues" evidence="1">
    <location>
        <begin position="347"/>
        <end position="367"/>
    </location>
</feature>
<organism evidence="2">
    <name type="scientific">Monilinia vaccinii-corymbosi</name>
    <dbReference type="NCBI Taxonomy" id="61207"/>
    <lineage>
        <taxon>Eukaryota</taxon>
        <taxon>Fungi</taxon>
        <taxon>Dikarya</taxon>
        <taxon>Ascomycota</taxon>
        <taxon>Pezizomycotina</taxon>
        <taxon>Leotiomycetes</taxon>
        <taxon>Helotiales</taxon>
        <taxon>Sclerotiniaceae</taxon>
        <taxon>Monilinia</taxon>
    </lineage>
</organism>
<gene>
    <name evidence="3" type="ORF">DSL72_000367</name>
</gene>
<proteinExistence type="predicted"/>
<keyword evidence="4" id="KW-1185">Reference proteome</keyword>
<accession>A0A897PZP3</accession>
<reference evidence="2" key="2">
    <citation type="journal article" date="2021" name="G3 (Bethesda)">
        <title>Genome sequence of Monilinia vaccinii-corymbosi sheds light on mummy berry disease infection of blueberry and mating type.</title>
        <authorList>
            <person name="Yow A.G."/>
            <person name="Zhang Y."/>
            <person name="Bansal K."/>
            <person name="Eacker S.M."/>
            <person name="Sullivan S."/>
            <person name="Liachko I."/>
            <person name="Cubeta M.A."/>
            <person name="Rollins J.A."/>
            <person name="Ashrafi H."/>
        </authorList>
    </citation>
    <scope>NUCLEOTIDE SEQUENCE</scope>
    <source>
        <strain evidence="2">RL1</strain>
    </source>
</reference>
<evidence type="ECO:0000313" key="2">
    <source>
        <dbReference type="EMBL" id="QSG30225.1"/>
    </source>
</evidence>
<evidence type="ECO:0000313" key="3">
    <source>
        <dbReference type="EMBL" id="QSZ30809.1"/>
    </source>
</evidence>
<dbReference type="EMBL" id="CP063406">
    <property type="protein sequence ID" value="QSZ30809.1"/>
    <property type="molecule type" value="Genomic_DNA"/>
</dbReference>
<dbReference type="OrthoDB" id="3533022at2759"/>
<sequence length="420" mass="47461">MQPRERAAASIETSAMRPHLNAAHVLNHMDSFLQDFKRPISSTTTPKSFPGIGPVAYDAQYTVVHDPPQWIGDGRQLRKPKVTQKQLQSQRELSNVVKQTKKIADSFMKVDLGLFGLHFDIGGSMPLIRQIAAGQRIAMRIYTHNEIKRRAADLKLVKLDACESLQRDVLNFMVDRHQPMTQAESNLFADIIFTSERKFDQNDRYWTESYKLSYVLRSEEIRRELSSLLWNLQFDRSFERTMSHLLQLDYGSWPKATTAPRHQQKRQHLDIINFCSVEGYLPVAIAASIVQGWNNLHHHASMALQGTLPVTQYIASTQNAYGAWEGSKDIIVALPPKPAFDQPLPYAPLTPKPEAPARALPPPPPPRSAGMMAGYWSHDNGSFNLDPIDQWDLDYFNPVSIADASRTYVTGDAPSSTDHC</sequence>
<dbReference type="AlphaFoldDB" id="A0A897PZP3"/>
<name>A0A897PZP3_9HELO</name>
<dbReference type="EMBL" id="MW176035">
    <property type="protein sequence ID" value="QSG30225.1"/>
    <property type="molecule type" value="Genomic_DNA"/>
</dbReference>
<protein>
    <submittedName>
        <fullName evidence="2">MvcIVH1_02417</fullName>
    </submittedName>
</protein>
<reference evidence="3" key="1">
    <citation type="submission" date="2020-10" db="EMBL/GenBank/DDBJ databases">
        <title>Genome Sequence of Monilinia vaccinii-corymbosi Sheds Light on Mummy Berry Disease Infection of Blueberry and Mating Type.</title>
        <authorList>
            <person name="Yow A.G."/>
            <person name="Zhang Y."/>
            <person name="Bansal K."/>
            <person name="Eacker S.M."/>
            <person name="Sullivan S."/>
            <person name="Liachko I."/>
            <person name="Cubeta M.A."/>
            <person name="Rollins J.A."/>
            <person name="Ashrafi H."/>
        </authorList>
    </citation>
    <scope>NUCLEOTIDE SEQUENCE</scope>
    <source>
        <strain evidence="3">RL-1</strain>
    </source>
</reference>